<evidence type="ECO:0000256" key="1">
    <source>
        <dbReference type="SAM" id="MobiDB-lite"/>
    </source>
</evidence>
<organism evidence="2 3">
    <name type="scientific">Thielaviopsis punctulata</name>
    <dbReference type="NCBI Taxonomy" id="72032"/>
    <lineage>
        <taxon>Eukaryota</taxon>
        <taxon>Fungi</taxon>
        <taxon>Dikarya</taxon>
        <taxon>Ascomycota</taxon>
        <taxon>Pezizomycotina</taxon>
        <taxon>Sordariomycetes</taxon>
        <taxon>Hypocreomycetidae</taxon>
        <taxon>Microascales</taxon>
        <taxon>Ceratocystidaceae</taxon>
        <taxon>Thielaviopsis</taxon>
    </lineage>
</organism>
<evidence type="ECO:0000313" key="3">
    <source>
        <dbReference type="Proteomes" id="UP000033483"/>
    </source>
</evidence>
<protein>
    <submittedName>
        <fullName evidence="2">Uncharacterized protein</fullName>
    </submittedName>
</protein>
<keyword evidence="3" id="KW-1185">Reference proteome</keyword>
<dbReference type="OrthoDB" id="5379885at2759"/>
<comment type="caution">
    <text evidence="2">The sequence shown here is derived from an EMBL/GenBank/DDBJ whole genome shotgun (WGS) entry which is preliminary data.</text>
</comment>
<proteinExistence type="predicted"/>
<gene>
    <name evidence="2" type="ORF">TD95_003230</name>
</gene>
<reference evidence="2 3" key="1">
    <citation type="submission" date="2015-03" db="EMBL/GenBank/DDBJ databases">
        <authorList>
            <person name="Radwan O."/>
            <person name="Al-Naeli F.A."/>
            <person name="Rendon G.A."/>
            <person name="Fields C."/>
        </authorList>
    </citation>
    <scope>NUCLEOTIDE SEQUENCE [LARGE SCALE GENOMIC DNA]</scope>
    <source>
        <strain evidence="2">CR-DP1</strain>
    </source>
</reference>
<feature type="region of interest" description="Disordered" evidence="1">
    <location>
        <begin position="156"/>
        <end position="227"/>
    </location>
</feature>
<feature type="compositionally biased region" description="Low complexity" evidence="1">
    <location>
        <begin position="377"/>
        <end position="387"/>
    </location>
</feature>
<feature type="compositionally biased region" description="Low complexity" evidence="1">
    <location>
        <begin position="158"/>
        <end position="176"/>
    </location>
</feature>
<name>A0A0F4ZDB9_9PEZI</name>
<dbReference type="AlphaFoldDB" id="A0A0F4ZDB9"/>
<feature type="region of interest" description="Disordered" evidence="1">
    <location>
        <begin position="347"/>
        <end position="404"/>
    </location>
</feature>
<sequence length="591" mass="64587">MEGMLMVPPERGQILGRAVWKNRYVVCGKREANAAIPQTPGFGKSQNSKEIMRIVSDDLYLCLYKNKGDTEAVFQCPISQIIDCQVQMVAHRKQGPALPTLVINVVDKERKRRSSRAASLINGNKDSSTSISLLFRTTPEDKQPLLHEWSRFIMSRKSPMSPDTPTSPTFSNPFGSRNELTRPNSGSHVNPMPTTHKGSVTTQGSRERAVTYSSDSPSLRSKTSDLSTPSSIAHGFTSYNQPFSPSASDFPSPATTMDDYKGEFIEGWTASKGRSSMVNSPIYHRESLDQRPSLWDCNSPPVPGETILDRAFNMRVVPGSERMLPGEEKLSSITRFDALMREVDTQRRMTKTDGVRPNMDDILADDNDRDDDDSRDNASSSANNSMRSAKRIAPKPPRISTNIVPKHTSISPAAQRALDFIASRHDEPDLCSPISPTSQFPEMPAGGAKTRPQTTFADRRQSEIFMDTNSIAMSLNATVASSSASVSAKRLSFSEFTKRLSNTSSLLLVQSNTNTSTGTGNTTSSDSKASTELGLGESCVGDDATSIHSSLSVRHQQAPMVPPPRPPRRADTVSECGSFRGGFVPTDGGFF</sequence>
<feature type="compositionally biased region" description="Polar residues" evidence="1">
    <location>
        <begin position="181"/>
        <end position="204"/>
    </location>
</feature>
<feature type="compositionally biased region" description="Acidic residues" evidence="1">
    <location>
        <begin position="362"/>
        <end position="374"/>
    </location>
</feature>
<dbReference type="Proteomes" id="UP000033483">
    <property type="component" value="Unassembled WGS sequence"/>
</dbReference>
<feature type="region of interest" description="Disordered" evidence="1">
    <location>
        <begin position="549"/>
        <end position="572"/>
    </location>
</feature>
<feature type="region of interest" description="Disordered" evidence="1">
    <location>
        <begin position="511"/>
        <end position="536"/>
    </location>
</feature>
<feature type="compositionally biased region" description="Low complexity" evidence="1">
    <location>
        <begin position="511"/>
        <end position="525"/>
    </location>
</feature>
<feature type="compositionally biased region" description="Polar residues" evidence="1">
    <location>
        <begin position="211"/>
        <end position="227"/>
    </location>
</feature>
<evidence type="ECO:0000313" key="2">
    <source>
        <dbReference type="EMBL" id="KKA27868.1"/>
    </source>
</evidence>
<accession>A0A0F4ZDB9</accession>
<dbReference type="EMBL" id="LAEV01001554">
    <property type="protein sequence ID" value="KKA27868.1"/>
    <property type="molecule type" value="Genomic_DNA"/>
</dbReference>